<dbReference type="Gene3D" id="1.10.150.240">
    <property type="entry name" value="Putative phosphatase, domain 2"/>
    <property type="match status" value="1"/>
</dbReference>
<dbReference type="InterPro" id="IPR041492">
    <property type="entry name" value="HAD_2"/>
</dbReference>
<organism evidence="5 6">
    <name type="scientific">Lonepinella koalarum</name>
    <dbReference type="NCBI Taxonomy" id="53417"/>
    <lineage>
        <taxon>Bacteria</taxon>
        <taxon>Pseudomonadati</taxon>
        <taxon>Pseudomonadota</taxon>
        <taxon>Gammaproteobacteria</taxon>
        <taxon>Pasteurellales</taxon>
        <taxon>Pasteurellaceae</taxon>
        <taxon>Lonepinella</taxon>
    </lineage>
</organism>
<dbReference type="GO" id="GO:0005829">
    <property type="term" value="C:cytosol"/>
    <property type="evidence" value="ECO:0007669"/>
    <property type="project" value="TreeGrafter"/>
</dbReference>
<dbReference type="CDD" id="cd01427">
    <property type="entry name" value="HAD_like"/>
    <property type="match status" value="1"/>
</dbReference>
<name>A0A4R1KRK4_9PAST</name>
<proteinExistence type="inferred from homology"/>
<dbReference type="GO" id="GO:0008967">
    <property type="term" value="F:phosphoglycolate phosphatase activity"/>
    <property type="evidence" value="ECO:0007669"/>
    <property type="project" value="UniProtKB-EC"/>
</dbReference>
<dbReference type="EMBL" id="SMGJ01000007">
    <property type="protein sequence ID" value="TCK67190.1"/>
    <property type="molecule type" value="Genomic_DNA"/>
</dbReference>
<dbReference type="EC" id="3.1.3.18" evidence="4"/>
<dbReference type="RefSeq" id="WP_132302668.1">
    <property type="nucleotide sequence ID" value="NZ_CP170642.1"/>
</dbReference>
<evidence type="ECO:0000313" key="6">
    <source>
        <dbReference type="Proteomes" id="UP000295496"/>
    </source>
</evidence>
<dbReference type="Pfam" id="PF13419">
    <property type="entry name" value="HAD_2"/>
    <property type="match status" value="1"/>
</dbReference>
<dbReference type="Gene3D" id="3.40.50.1000">
    <property type="entry name" value="HAD superfamily/HAD-like"/>
    <property type="match status" value="1"/>
</dbReference>
<dbReference type="InterPro" id="IPR050155">
    <property type="entry name" value="HAD-like_hydrolase_sf"/>
</dbReference>
<comment type="similarity">
    <text evidence="3">Belongs to the HAD-like hydrolase superfamily. CbbY/CbbZ/Gph/YieH family.</text>
</comment>
<protein>
    <recommendedName>
        <fullName evidence="4">phosphoglycolate phosphatase</fullName>
        <ecNumber evidence="4">3.1.3.18</ecNumber>
    </recommendedName>
</protein>
<dbReference type="InterPro" id="IPR023198">
    <property type="entry name" value="PGP-like_dom2"/>
</dbReference>
<gene>
    <name evidence="5" type="ORF">EV692_2099</name>
</gene>
<comment type="catalytic activity">
    <reaction evidence="1">
        <text>2-phosphoglycolate + H2O = glycolate + phosphate</text>
        <dbReference type="Rhea" id="RHEA:14369"/>
        <dbReference type="ChEBI" id="CHEBI:15377"/>
        <dbReference type="ChEBI" id="CHEBI:29805"/>
        <dbReference type="ChEBI" id="CHEBI:43474"/>
        <dbReference type="ChEBI" id="CHEBI:58033"/>
        <dbReference type="EC" id="3.1.3.18"/>
    </reaction>
</comment>
<evidence type="ECO:0000256" key="2">
    <source>
        <dbReference type="ARBA" id="ARBA00004818"/>
    </source>
</evidence>
<dbReference type="SUPFAM" id="SSF56784">
    <property type="entry name" value="HAD-like"/>
    <property type="match status" value="1"/>
</dbReference>
<dbReference type="PANTHER" id="PTHR43434">
    <property type="entry name" value="PHOSPHOGLYCOLATE PHOSPHATASE"/>
    <property type="match status" value="1"/>
</dbReference>
<dbReference type="GO" id="GO:0006281">
    <property type="term" value="P:DNA repair"/>
    <property type="evidence" value="ECO:0007669"/>
    <property type="project" value="TreeGrafter"/>
</dbReference>
<keyword evidence="5" id="KW-0378">Hydrolase</keyword>
<dbReference type="Proteomes" id="UP000295496">
    <property type="component" value="Unassembled WGS sequence"/>
</dbReference>
<keyword evidence="6" id="KW-1185">Reference proteome</keyword>
<comment type="pathway">
    <text evidence="2">Organic acid metabolism; glycolate biosynthesis; glycolate from 2-phosphoglycolate: step 1/1.</text>
</comment>
<evidence type="ECO:0000256" key="1">
    <source>
        <dbReference type="ARBA" id="ARBA00000830"/>
    </source>
</evidence>
<sequence length="270" mass="30968">MQEFQPKHNIIVCVDSDGCVMDTMNIKHYECFGPIAVDVFQITDRERFLTIWNKVNLFSATRGTNRFNGLIFTLQEYGYNKDFSQLTQWVKTTNELSNGSLKREIEKNSSPDLLLALQWSEQVNSAIKNLTMENALFKNAGRSLAILKNFADIAVVSSANNEAIEKEWSEYDVLQYTDLVFGQNEGSKAHCLKLIKQLGYKKVLMVGDSPGDYSAAQKANTYFYPILFNFENESWDKLVLEAFGKLKFNLFDENYANELLQAFNQNLNQH</sequence>
<dbReference type="InterPro" id="IPR023214">
    <property type="entry name" value="HAD_sf"/>
</dbReference>
<evidence type="ECO:0000313" key="5">
    <source>
        <dbReference type="EMBL" id="TCK67190.1"/>
    </source>
</evidence>
<dbReference type="OrthoDB" id="9796026at2"/>
<reference evidence="5 6" key="1">
    <citation type="submission" date="2019-03" db="EMBL/GenBank/DDBJ databases">
        <title>Genomic Encyclopedia of Type Strains, Phase IV (KMG-IV): sequencing the most valuable type-strain genomes for metagenomic binning, comparative biology and taxonomic classification.</title>
        <authorList>
            <person name="Goeker M."/>
        </authorList>
    </citation>
    <scope>NUCLEOTIDE SEQUENCE [LARGE SCALE GENOMIC DNA]</scope>
    <source>
        <strain evidence="5 6">DSM 10053</strain>
    </source>
</reference>
<dbReference type="InterPro" id="IPR036412">
    <property type="entry name" value="HAD-like_sf"/>
</dbReference>
<comment type="caution">
    <text evidence="5">The sequence shown here is derived from an EMBL/GenBank/DDBJ whole genome shotgun (WGS) entry which is preliminary data.</text>
</comment>
<accession>A0A4R1KRK4</accession>
<evidence type="ECO:0000256" key="3">
    <source>
        <dbReference type="ARBA" id="ARBA00006171"/>
    </source>
</evidence>
<evidence type="ECO:0000256" key="4">
    <source>
        <dbReference type="ARBA" id="ARBA00013078"/>
    </source>
</evidence>
<dbReference type="PANTHER" id="PTHR43434:SF1">
    <property type="entry name" value="PHOSPHOGLYCOLATE PHOSPHATASE"/>
    <property type="match status" value="1"/>
</dbReference>
<dbReference type="AlphaFoldDB" id="A0A4R1KRK4"/>